<dbReference type="Proteomes" id="UP000030764">
    <property type="component" value="Unassembled WGS sequence"/>
</dbReference>
<evidence type="ECO:0000313" key="3">
    <source>
        <dbReference type="Proteomes" id="UP000030764"/>
    </source>
</evidence>
<dbReference type="EMBL" id="KL367564">
    <property type="protein sequence ID" value="KFD63883.1"/>
    <property type="molecule type" value="Genomic_DNA"/>
</dbReference>
<organism evidence="2">
    <name type="scientific">Trichuris suis</name>
    <name type="common">pig whipworm</name>
    <dbReference type="NCBI Taxonomy" id="68888"/>
    <lineage>
        <taxon>Eukaryota</taxon>
        <taxon>Metazoa</taxon>
        <taxon>Ecdysozoa</taxon>
        <taxon>Nematoda</taxon>
        <taxon>Enoplea</taxon>
        <taxon>Dorylaimia</taxon>
        <taxon>Trichinellida</taxon>
        <taxon>Trichuridae</taxon>
        <taxon>Trichuris</taxon>
    </lineage>
</organism>
<sequence>MLVSYDLDDLSTGILLNYTYNVVFEALSTGSSLKERIKLRPYHIADLVIFCMLEGNYFNFQGEHFSQIQGAPMRSQLSPVLALFFTERLEEMAFTQDSITGSVKLFK</sequence>
<evidence type="ECO:0000313" key="1">
    <source>
        <dbReference type="EMBL" id="KFD51271.1"/>
    </source>
</evidence>
<dbReference type="Proteomes" id="UP000030758">
    <property type="component" value="Unassembled WGS sequence"/>
</dbReference>
<keyword evidence="3" id="KW-1185">Reference proteome</keyword>
<dbReference type="PANTHER" id="PTHR21301">
    <property type="entry name" value="REVERSE TRANSCRIPTASE"/>
    <property type="match status" value="1"/>
</dbReference>
<dbReference type="PANTHER" id="PTHR21301:SF10">
    <property type="entry name" value="REVERSE TRANSCRIPTASE DOMAIN-CONTAINING PROTEIN"/>
    <property type="match status" value="1"/>
</dbReference>
<dbReference type="AlphaFoldDB" id="A0A085N337"/>
<gene>
    <name evidence="1" type="ORF">M513_07871</name>
    <name evidence="2" type="ORF">M514_07871</name>
</gene>
<name>A0A085N337_9BILA</name>
<evidence type="ECO:0008006" key="4">
    <source>
        <dbReference type="Google" id="ProtNLM"/>
    </source>
</evidence>
<accession>A0A085N337</accession>
<proteinExistence type="predicted"/>
<reference evidence="2 3" key="1">
    <citation type="journal article" date="2014" name="Nat. Genet.">
        <title>Genome and transcriptome of the porcine whipworm Trichuris suis.</title>
        <authorList>
            <person name="Jex A.R."/>
            <person name="Nejsum P."/>
            <person name="Schwarz E.M."/>
            <person name="Hu L."/>
            <person name="Young N.D."/>
            <person name="Hall R.S."/>
            <person name="Korhonen P.K."/>
            <person name="Liao S."/>
            <person name="Thamsborg S."/>
            <person name="Xia J."/>
            <person name="Xu P."/>
            <person name="Wang S."/>
            <person name="Scheerlinck J.P."/>
            <person name="Hofmann A."/>
            <person name="Sternberg P.W."/>
            <person name="Wang J."/>
            <person name="Gasser R.B."/>
        </authorList>
    </citation>
    <scope>NUCLEOTIDE SEQUENCE [LARGE SCALE GENOMIC DNA]</scope>
    <source>
        <strain evidence="2">DCEP-RM93F</strain>
        <strain evidence="1">DCEP-RM93M</strain>
    </source>
</reference>
<dbReference type="EMBL" id="KL363241">
    <property type="protein sequence ID" value="KFD51271.1"/>
    <property type="molecule type" value="Genomic_DNA"/>
</dbReference>
<evidence type="ECO:0000313" key="2">
    <source>
        <dbReference type="EMBL" id="KFD63883.1"/>
    </source>
</evidence>
<protein>
    <recommendedName>
        <fullName evidence="4">Reverse transcriptase domain-containing protein</fullName>
    </recommendedName>
</protein>